<dbReference type="AlphaFoldDB" id="A0A2V1DW66"/>
<evidence type="ECO:0000313" key="2">
    <source>
        <dbReference type="EMBL" id="PVI02417.1"/>
    </source>
</evidence>
<gene>
    <name evidence="2" type="ORF">DM02DRAFT_487375</name>
</gene>
<feature type="domain" description="Ubiquitin-like" evidence="1">
    <location>
        <begin position="257"/>
        <end position="334"/>
    </location>
</feature>
<sequence length="334" mass="37731">MPITFGAVGDIISVCLLVKDLVEALDKARGSQAEYQSLTRELWILDRVLLEVDLLARTHEGGKTPELNALCQTARKAVDRCKDLVNNFMVRLKKYQSSFDGSFGSTANAFKTTALKVRWRMGEKDEIEKFRVDIAATTASLQMLLVTASVNLTTIYGDKVNSRISDIHSKSEAHRTKADANFASLLDRLEETNRLITSGNSISSKIADAVRLDWLRQLGSELKGFMRRIMAMNIATYHAVLSIQSALPSYRERGLIEEPFILEDPIGRVAPVHLQFVTSWDAFNAVLEIRFRNLQGHTKVQKQQYVLQEKATKRDIKQEKNWEGAFLPGQRIEM</sequence>
<reference evidence="2 3" key="1">
    <citation type="journal article" date="2018" name="Sci. Rep.">
        <title>Comparative genomics provides insights into the lifestyle and reveals functional heterogeneity of dark septate endophytic fungi.</title>
        <authorList>
            <person name="Knapp D.G."/>
            <person name="Nemeth J.B."/>
            <person name="Barry K."/>
            <person name="Hainaut M."/>
            <person name="Henrissat B."/>
            <person name="Johnson J."/>
            <person name="Kuo A."/>
            <person name="Lim J.H.P."/>
            <person name="Lipzen A."/>
            <person name="Nolan M."/>
            <person name="Ohm R.A."/>
            <person name="Tamas L."/>
            <person name="Grigoriev I.V."/>
            <person name="Spatafora J.W."/>
            <person name="Nagy L.G."/>
            <person name="Kovacs G.M."/>
        </authorList>
    </citation>
    <scope>NUCLEOTIDE SEQUENCE [LARGE SCALE GENOMIC DNA]</scope>
    <source>
        <strain evidence="2 3">DSE2036</strain>
    </source>
</reference>
<dbReference type="InterPro" id="IPR054464">
    <property type="entry name" value="ULD_fung"/>
</dbReference>
<keyword evidence="3" id="KW-1185">Reference proteome</keyword>
<evidence type="ECO:0000259" key="1">
    <source>
        <dbReference type="Pfam" id="PF22893"/>
    </source>
</evidence>
<protein>
    <recommendedName>
        <fullName evidence="1">Ubiquitin-like domain-containing protein</fullName>
    </recommendedName>
</protein>
<dbReference type="PANTHER" id="PTHR38886:SF1">
    <property type="entry name" value="NACHT-NTPASE AND P-LOOP NTPASES N-TERMINAL DOMAIN-CONTAINING PROTEIN"/>
    <property type="match status" value="1"/>
</dbReference>
<organism evidence="2 3">
    <name type="scientific">Periconia macrospinosa</name>
    <dbReference type="NCBI Taxonomy" id="97972"/>
    <lineage>
        <taxon>Eukaryota</taxon>
        <taxon>Fungi</taxon>
        <taxon>Dikarya</taxon>
        <taxon>Ascomycota</taxon>
        <taxon>Pezizomycotina</taxon>
        <taxon>Dothideomycetes</taxon>
        <taxon>Pleosporomycetidae</taxon>
        <taxon>Pleosporales</taxon>
        <taxon>Massarineae</taxon>
        <taxon>Periconiaceae</taxon>
        <taxon>Periconia</taxon>
    </lineage>
</organism>
<proteinExistence type="predicted"/>
<accession>A0A2V1DW66</accession>
<dbReference type="EMBL" id="KZ805343">
    <property type="protein sequence ID" value="PVI02417.1"/>
    <property type="molecule type" value="Genomic_DNA"/>
</dbReference>
<dbReference type="Proteomes" id="UP000244855">
    <property type="component" value="Unassembled WGS sequence"/>
</dbReference>
<dbReference type="OrthoDB" id="3045089at2759"/>
<dbReference type="Pfam" id="PF22893">
    <property type="entry name" value="ULD_2"/>
    <property type="match status" value="1"/>
</dbReference>
<dbReference type="PANTHER" id="PTHR38886">
    <property type="entry name" value="SESA DOMAIN-CONTAINING PROTEIN"/>
    <property type="match status" value="1"/>
</dbReference>
<evidence type="ECO:0000313" key="3">
    <source>
        <dbReference type="Proteomes" id="UP000244855"/>
    </source>
</evidence>
<name>A0A2V1DW66_9PLEO</name>
<feature type="non-terminal residue" evidence="2">
    <location>
        <position position="334"/>
    </location>
</feature>